<reference evidence="2" key="1">
    <citation type="submission" date="2022-09" db="EMBL/GenBank/DDBJ databases">
        <title>Fusarium specimens isolated from Avocado Roots.</title>
        <authorList>
            <person name="Stajich J."/>
            <person name="Roper C."/>
            <person name="Heimlech-Rivalta G."/>
        </authorList>
    </citation>
    <scope>NUCLEOTIDE SEQUENCE</scope>
    <source>
        <strain evidence="2">CF00095</strain>
    </source>
</reference>
<feature type="region of interest" description="Disordered" evidence="1">
    <location>
        <begin position="131"/>
        <end position="160"/>
    </location>
</feature>
<feature type="region of interest" description="Disordered" evidence="1">
    <location>
        <begin position="88"/>
        <end position="111"/>
    </location>
</feature>
<dbReference type="EMBL" id="JAOQBH010000005">
    <property type="protein sequence ID" value="KAJ4135867.1"/>
    <property type="molecule type" value="Genomic_DNA"/>
</dbReference>
<dbReference type="Proteomes" id="UP001152024">
    <property type="component" value="Unassembled WGS sequence"/>
</dbReference>
<evidence type="ECO:0000256" key="1">
    <source>
        <dbReference type="SAM" id="MobiDB-lite"/>
    </source>
</evidence>
<accession>A0ABQ8RHT0</accession>
<keyword evidence="3" id="KW-1185">Reference proteome</keyword>
<organism evidence="2 3">
    <name type="scientific">Fusarium equiseti</name>
    <name type="common">Fusarium scirpi</name>
    <dbReference type="NCBI Taxonomy" id="61235"/>
    <lineage>
        <taxon>Eukaryota</taxon>
        <taxon>Fungi</taxon>
        <taxon>Dikarya</taxon>
        <taxon>Ascomycota</taxon>
        <taxon>Pezizomycotina</taxon>
        <taxon>Sordariomycetes</taxon>
        <taxon>Hypocreomycetidae</taxon>
        <taxon>Hypocreales</taxon>
        <taxon>Nectriaceae</taxon>
        <taxon>Fusarium</taxon>
        <taxon>Fusarium incarnatum-equiseti species complex</taxon>
    </lineage>
</organism>
<name>A0ABQ8RHT0_FUSEQ</name>
<evidence type="ECO:0000313" key="2">
    <source>
        <dbReference type="EMBL" id="KAJ4135867.1"/>
    </source>
</evidence>
<proteinExistence type="predicted"/>
<sequence length="237" mass="25450">MVADEDTHTGDSTPECVACAQPCVQEQTRWVCRCCGGLLDCIQPSFADLGLGGTPPAHHIRESRDSPVVGCFSPTSMTQDGTPGNLRAIHSNGTPHTDNNHHYGGSMASPSRVGAERRTFERQKFSFSPQIDGSVYADVSSGTQDVGDDDQDNVGDSDEDMDLEDVVDIDKNNEGVHRGSVDSWLQGTGSVGMVERFAGIKDTLRDVGVLVPIPRTPSNMAQYDGEAELSDGMEMDE</sequence>
<protein>
    <submittedName>
        <fullName evidence="2">Uncharacterized protein</fullName>
    </submittedName>
</protein>
<feature type="compositionally biased region" description="Acidic residues" evidence="1">
    <location>
        <begin position="146"/>
        <end position="160"/>
    </location>
</feature>
<comment type="caution">
    <text evidence="2">The sequence shown here is derived from an EMBL/GenBank/DDBJ whole genome shotgun (WGS) entry which is preliminary data.</text>
</comment>
<evidence type="ECO:0000313" key="3">
    <source>
        <dbReference type="Proteomes" id="UP001152024"/>
    </source>
</evidence>
<gene>
    <name evidence="2" type="ORF">NW768_003469</name>
</gene>